<accession>A0A5J4T9P3</accession>
<dbReference type="Proteomes" id="UP000324800">
    <property type="component" value="Unassembled WGS sequence"/>
</dbReference>
<sequence>MEGLIVMKENAYLLLLERFLISNISVDQSYQDDPLSSIVLKAGKLLIKDGQFLGQTNPSSGTAIRADPTKDRTSVDVEGVVFKDLSSDPSLINRGGAVYVNMQV</sequence>
<comment type="caution">
    <text evidence="1">The sequence shown here is derived from an EMBL/GenBank/DDBJ whole genome shotgun (WGS) entry which is preliminary data.</text>
</comment>
<gene>
    <name evidence="1" type="ORF">EZS28_050328</name>
</gene>
<organism evidence="1 2">
    <name type="scientific">Streblomastix strix</name>
    <dbReference type="NCBI Taxonomy" id="222440"/>
    <lineage>
        <taxon>Eukaryota</taxon>
        <taxon>Metamonada</taxon>
        <taxon>Preaxostyla</taxon>
        <taxon>Oxymonadida</taxon>
        <taxon>Streblomastigidae</taxon>
        <taxon>Streblomastix</taxon>
    </lineage>
</organism>
<name>A0A5J4T9P3_9EUKA</name>
<dbReference type="AlphaFoldDB" id="A0A5J4T9P3"/>
<protein>
    <submittedName>
        <fullName evidence="1">Uncharacterized protein</fullName>
    </submittedName>
</protein>
<proteinExistence type="predicted"/>
<dbReference type="EMBL" id="SNRW01036829">
    <property type="protein sequence ID" value="KAA6354145.1"/>
    <property type="molecule type" value="Genomic_DNA"/>
</dbReference>
<evidence type="ECO:0000313" key="2">
    <source>
        <dbReference type="Proteomes" id="UP000324800"/>
    </source>
</evidence>
<reference evidence="1 2" key="1">
    <citation type="submission" date="2019-03" db="EMBL/GenBank/DDBJ databases">
        <title>Single cell metagenomics reveals metabolic interactions within the superorganism composed of flagellate Streblomastix strix and complex community of Bacteroidetes bacteria on its surface.</title>
        <authorList>
            <person name="Treitli S.C."/>
            <person name="Kolisko M."/>
            <person name="Husnik F."/>
            <person name="Keeling P."/>
            <person name="Hampl V."/>
        </authorList>
    </citation>
    <scope>NUCLEOTIDE SEQUENCE [LARGE SCALE GENOMIC DNA]</scope>
    <source>
        <strain evidence="1">ST1C</strain>
    </source>
</reference>
<feature type="non-terminal residue" evidence="1">
    <location>
        <position position="104"/>
    </location>
</feature>
<evidence type="ECO:0000313" key="1">
    <source>
        <dbReference type="EMBL" id="KAA6354145.1"/>
    </source>
</evidence>